<organism evidence="3 4">
    <name type="scientific">Caenorhabditis elegans</name>
    <dbReference type="NCBI Taxonomy" id="6239"/>
    <lineage>
        <taxon>Eukaryota</taxon>
        <taxon>Metazoa</taxon>
        <taxon>Ecdysozoa</taxon>
        <taxon>Nematoda</taxon>
        <taxon>Chromadorea</taxon>
        <taxon>Rhabditida</taxon>
        <taxon>Rhabditina</taxon>
        <taxon>Rhabditomorpha</taxon>
        <taxon>Rhabditoidea</taxon>
        <taxon>Rhabditidae</taxon>
        <taxon>Peloderinae</taxon>
        <taxon>Caenorhabditis</taxon>
    </lineage>
</organism>
<feature type="transmembrane region" description="Helical" evidence="2">
    <location>
        <begin position="39"/>
        <end position="62"/>
    </location>
</feature>
<dbReference type="AlphaFoldDB" id="A0FLQ5"/>
<dbReference type="GeneID" id="4363125"/>
<dbReference type="FunCoup" id="A0FLQ5">
    <property type="interactions" value="1593"/>
</dbReference>
<feature type="region of interest" description="Disordered" evidence="1">
    <location>
        <begin position="75"/>
        <end position="100"/>
    </location>
</feature>
<name>A0FLQ5_CAEEL</name>
<keyword evidence="2" id="KW-0812">Transmembrane</keyword>
<evidence type="ECO:0000313" key="4">
    <source>
        <dbReference type="Proteomes" id="UP000001940"/>
    </source>
</evidence>
<reference evidence="3 4" key="1">
    <citation type="journal article" date="1998" name="Science">
        <title>Genome sequence of the nematode C. elegans: a platform for investigating biology.</title>
        <authorList>
            <consortium name="The C. elegans sequencing consortium"/>
            <person name="Sulson J.E."/>
            <person name="Waterston R."/>
        </authorList>
    </citation>
    <scope>NUCLEOTIDE SEQUENCE [LARGE SCALE GENOMIC DNA]</scope>
    <source>
        <strain evidence="3 4">Bristol N2</strain>
    </source>
</reference>
<dbReference type="EMBL" id="BX284606">
    <property type="protein sequence ID" value="CCD66773.1"/>
    <property type="molecule type" value="Genomic_DNA"/>
</dbReference>
<protein>
    <submittedName>
        <fullName evidence="3">Syndecan</fullName>
    </submittedName>
</protein>
<evidence type="ECO:0000256" key="2">
    <source>
        <dbReference type="SAM" id="Phobius"/>
    </source>
</evidence>
<evidence type="ECO:0000313" key="5">
    <source>
        <dbReference type="WormBase" id="C35B8.4"/>
    </source>
</evidence>
<dbReference type="CTD" id="4363125"/>
<dbReference type="STRING" id="6239.C35B8.4.1"/>
<gene>
    <name evidence="3 5" type="primary">crb-3</name>
    <name evidence="5" type="ORF">C35B8.4</name>
    <name evidence="3" type="ORF">CELE_C35B8.4</name>
</gene>
<dbReference type="AGR" id="WB:WBGene00044743"/>
<keyword evidence="4" id="KW-1185">Reference proteome</keyword>
<dbReference type="WormBase" id="C35B8.4">
    <property type="protein sequence ID" value="CE39685"/>
    <property type="gene ID" value="WBGene00044743"/>
    <property type="gene designation" value="crb-3"/>
</dbReference>
<sequence length="100" mass="10594">MASNSTVGMVTEATVSLIEAVSQEAVEASNKGGGLSGGAIAGIVIAVVIGVLLIGVVGFFAFKYVKDRRKNHGEYRPQFEEQHHAKDLPYLQPPNVEGLI</sequence>
<proteinExistence type="evidence at protein level"/>
<evidence type="ECO:0000313" key="3">
    <source>
        <dbReference type="EMBL" id="CCD66773.1"/>
    </source>
</evidence>
<dbReference type="SMR" id="A0FLQ5"/>
<evidence type="ECO:0007829" key="6">
    <source>
        <dbReference type="PeptideAtlas" id="A0FLQ5"/>
    </source>
</evidence>
<dbReference type="RefSeq" id="NP_001041224.1">
    <property type="nucleotide sequence ID" value="NM_001047759.6"/>
</dbReference>
<dbReference type="UCSC" id="C35B8.4">
    <property type="organism name" value="c. elegans"/>
</dbReference>
<accession>A0FLQ5</accession>
<keyword evidence="6" id="KW-1267">Proteomics identification</keyword>
<dbReference type="InParanoid" id="A0FLQ5"/>
<dbReference type="eggNOG" id="ENOG502S74B">
    <property type="taxonomic scope" value="Eukaryota"/>
</dbReference>
<dbReference type="Proteomes" id="UP000001940">
    <property type="component" value="Chromosome X"/>
</dbReference>
<keyword evidence="2" id="KW-0472">Membrane</keyword>
<dbReference type="Bgee" id="WBGene00044743">
    <property type="expression patterns" value="Expressed in pharyngeal muscle cell (C elegans) and 3 other cell types or tissues"/>
</dbReference>
<keyword evidence="2" id="KW-1133">Transmembrane helix</keyword>
<dbReference type="PeptideAtlas" id="A0FLQ5"/>
<dbReference type="PaxDb" id="6239-C35B8.4"/>
<dbReference type="OMA" id="FEEQHHA"/>
<dbReference type="OrthoDB" id="5851624at2759"/>
<dbReference type="HOGENOM" id="CLU_153410_0_0_1"/>
<evidence type="ECO:0000256" key="1">
    <source>
        <dbReference type="SAM" id="MobiDB-lite"/>
    </source>
</evidence>
<dbReference type="KEGG" id="cel:CELE_C35B8.4"/>
<feature type="compositionally biased region" description="Basic and acidic residues" evidence="1">
    <location>
        <begin position="75"/>
        <end position="87"/>
    </location>
</feature>